<dbReference type="PANTHER" id="PTHR33178">
    <property type="match status" value="1"/>
</dbReference>
<protein>
    <submittedName>
        <fullName evidence="4">Dabb family protein</fullName>
    </submittedName>
</protein>
<dbReference type="InterPro" id="IPR011008">
    <property type="entry name" value="Dimeric_a/b-barrel"/>
</dbReference>
<reference evidence="4" key="1">
    <citation type="submission" date="2022-07" db="EMBL/GenBank/DDBJ databases">
        <title>Ectorhizobium quercum gen.nov., sp. nov.</title>
        <authorList>
            <person name="Ma T."/>
            <person name="Li Y."/>
        </authorList>
    </citation>
    <scope>NUCLEOTIDE SEQUENCE</scope>
    <source>
        <strain evidence="4">BDR2-2</strain>
    </source>
</reference>
<feature type="domain" description="Stress-response A/B barrel" evidence="2">
    <location>
        <begin position="2"/>
        <end position="100"/>
    </location>
</feature>
<evidence type="ECO:0000256" key="1">
    <source>
        <dbReference type="ARBA" id="ARBA00011738"/>
    </source>
</evidence>
<dbReference type="SUPFAM" id="SSF54909">
    <property type="entry name" value="Dimeric alpha+beta barrel"/>
    <property type="match status" value="1"/>
</dbReference>
<keyword evidence="5" id="KW-1185">Reference proteome</keyword>
<dbReference type="Pfam" id="PF07876">
    <property type="entry name" value="Dabb"/>
    <property type="match status" value="1"/>
</dbReference>
<dbReference type="AlphaFoldDB" id="A0AAE3SX07"/>
<proteinExistence type="predicted"/>
<dbReference type="SMART" id="SM00886">
    <property type="entry name" value="Dabb"/>
    <property type="match status" value="1"/>
</dbReference>
<comment type="subunit">
    <text evidence="1">Homodimer.</text>
</comment>
<comment type="caution">
    <text evidence="4">The sequence shown here is derived from an EMBL/GenBank/DDBJ whole genome shotgun (WGS) entry which is preliminary data.</text>
</comment>
<dbReference type="RefSeq" id="WP_306410132.1">
    <property type="nucleotide sequence ID" value="NZ_JANFPI010000001.1"/>
</dbReference>
<dbReference type="InterPro" id="IPR044662">
    <property type="entry name" value="HS1/DABB1-like"/>
</dbReference>
<evidence type="ECO:0000313" key="4">
    <source>
        <dbReference type="EMBL" id="MCX8998574.1"/>
    </source>
</evidence>
<dbReference type="EMBL" id="JANFPI010000005">
    <property type="protein sequence ID" value="MCX8998574.1"/>
    <property type="molecule type" value="Genomic_DNA"/>
</dbReference>
<dbReference type="InterPro" id="IPR013097">
    <property type="entry name" value="Dabb"/>
</dbReference>
<name>A0AAE3SX07_9HYPH</name>
<evidence type="ECO:0000313" key="3">
    <source>
        <dbReference type="EMBL" id="MCX8996387.1"/>
    </source>
</evidence>
<dbReference type="EMBL" id="JANFPI010000001">
    <property type="protein sequence ID" value="MCX8996387.1"/>
    <property type="molecule type" value="Genomic_DNA"/>
</dbReference>
<sequence>MILHCVFLRLKAATTAEEKEALYRDVASLKSVIPGVASIKAGPNVSPEHLDGGFLDGFVVTFDTTDARDRYLAHPAHRAVSERIVQSLDGGLAGIIVYDIEM</sequence>
<evidence type="ECO:0000259" key="2">
    <source>
        <dbReference type="PROSITE" id="PS51502"/>
    </source>
</evidence>
<dbReference type="PROSITE" id="PS51502">
    <property type="entry name" value="S_R_A_B_BARREL"/>
    <property type="match status" value="1"/>
</dbReference>
<gene>
    <name evidence="3" type="ORF">NOF55_04635</name>
    <name evidence="4" type="ORF">NOF55_15790</name>
</gene>
<accession>A0AAE3SX07</accession>
<dbReference type="Proteomes" id="UP001208771">
    <property type="component" value="Unassembled WGS sequence"/>
</dbReference>
<dbReference type="PANTHER" id="PTHR33178:SF10">
    <property type="entry name" value="STRESS-RESPONSE A_B BARREL DOMAIN-CONTAINING PROTEIN"/>
    <property type="match status" value="1"/>
</dbReference>
<evidence type="ECO:0000313" key="5">
    <source>
        <dbReference type="Proteomes" id="UP001208771"/>
    </source>
</evidence>
<organism evidence="4 5">
    <name type="scientific">Ectorhizobium quercum</name>
    <dbReference type="NCBI Taxonomy" id="2965071"/>
    <lineage>
        <taxon>Bacteria</taxon>
        <taxon>Pseudomonadati</taxon>
        <taxon>Pseudomonadota</taxon>
        <taxon>Alphaproteobacteria</taxon>
        <taxon>Hyphomicrobiales</taxon>
        <taxon>Rhizobiaceae</taxon>
        <taxon>Ectorhizobium</taxon>
    </lineage>
</organism>
<dbReference type="Gene3D" id="3.30.70.100">
    <property type="match status" value="1"/>
</dbReference>